<evidence type="ECO:0000256" key="1">
    <source>
        <dbReference type="SAM" id="MobiDB-lite"/>
    </source>
</evidence>
<sequence length="196" mass="21501">MSHILLIGTPSKSLQKLLHIQNSAARVLMRPSSPGHKPHILVTSRRDSGKERFYLEPWNFGRTATVRLNSSATRRHNRRNVLIFLCGAAPRPALGRLGRVRGLPGAADVVSRCAFLPPHGGWGRGPLAPGVTVDRDGLSSVRPNRVASFRAGIRLTYNWRKGAAAMSATHPTRLETRTKESNARASQRVLRNPAAQ</sequence>
<name>A0AA47NX14_MERPO</name>
<reference evidence="2" key="1">
    <citation type="journal article" date="2023" name="Front. Mar. Sci.">
        <title>A new Merluccius polli reference genome to investigate the effects of global change in West African waters.</title>
        <authorList>
            <person name="Mateo J.L."/>
            <person name="Blanco-Fernandez C."/>
            <person name="Garcia-Vazquez E."/>
            <person name="Machado-Schiaffino G."/>
        </authorList>
    </citation>
    <scope>NUCLEOTIDE SEQUENCE</scope>
    <source>
        <strain evidence="2">C29</strain>
        <tissue evidence="2">Fin</tissue>
    </source>
</reference>
<accession>A0AA47NX14</accession>
<organism evidence="2 3">
    <name type="scientific">Merluccius polli</name>
    <name type="common">Benguela hake</name>
    <name type="synonym">Merluccius cadenati</name>
    <dbReference type="NCBI Taxonomy" id="89951"/>
    <lineage>
        <taxon>Eukaryota</taxon>
        <taxon>Metazoa</taxon>
        <taxon>Chordata</taxon>
        <taxon>Craniata</taxon>
        <taxon>Vertebrata</taxon>
        <taxon>Euteleostomi</taxon>
        <taxon>Actinopterygii</taxon>
        <taxon>Neopterygii</taxon>
        <taxon>Teleostei</taxon>
        <taxon>Neoteleostei</taxon>
        <taxon>Acanthomorphata</taxon>
        <taxon>Zeiogadaria</taxon>
        <taxon>Gadariae</taxon>
        <taxon>Gadiformes</taxon>
        <taxon>Gadoidei</taxon>
        <taxon>Merlucciidae</taxon>
        <taxon>Merluccius</taxon>
    </lineage>
</organism>
<dbReference type="AlphaFoldDB" id="A0AA47NX14"/>
<evidence type="ECO:0000313" key="3">
    <source>
        <dbReference type="Proteomes" id="UP001174136"/>
    </source>
</evidence>
<evidence type="ECO:0000313" key="2">
    <source>
        <dbReference type="EMBL" id="KAK0140058.1"/>
    </source>
</evidence>
<comment type="caution">
    <text evidence="2">The sequence shown here is derived from an EMBL/GenBank/DDBJ whole genome shotgun (WGS) entry which is preliminary data.</text>
</comment>
<gene>
    <name evidence="2" type="ORF">N1851_023022</name>
</gene>
<feature type="compositionally biased region" description="Basic and acidic residues" evidence="1">
    <location>
        <begin position="172"/>
        <end position="182"/>
    </location>
</feature>
<dbReference type="EMBL" id="JAOPHQ010004272">
    <property type="protein sequence ID" value="KAK0140058.1"/>
    <property type="molecule type" value="Genomic_DNA"/>
</dbReference>
<dbReference type="Proteomes" id="UP001174136">
    <property type="component" value="Unassembled WGS sequence"/>
</dbReference>
<proteinExistence type="predicted"/>
<protein>
    <submittedName>
        <fullName evidence="2">Uncharacterized protein</fullName>
    </submittedName>
</protein>
<feature type="region of interest" description="Disordered" evidence="1">
    <location>
        <begin position="166"/>
        <end position="196"/>
    </location>
</feature>
<keyword evidence="3" id="KW-1185">Reference proteome</keyword>